<evidence type="ECO:0000313" key="6">
    <source>
        <dbReference type="Proteomes" id="UP001176940"/>
    </source>
</evidence>
<feature type="compositionally biased region" description="Polar residues" evidence="2">
    <location>
        <begin position="151"/>
        <end position="173"/>
    </location>
</feature>
<evidence type="ECO:0008006" key="7">
    <source>
        <dbReference type="Google" id="ProtNLM"/>
    </source>
</evidence>
<dbReference type="SMART" id="SM00456">
    <property type="entry name" value="WW"/>
    <property type="match status" value="1"/>
</dbReference>
<dbReference type="PANTHER" id="PTHR12329">
    <property type="entry name" value="BCL2-ASSOCIATED ATHANOGENE"/>
    <property type="match status" value="1"/>
</dbReference>
<dbReference type="Gene3D" id="2.20.70.10">
    <property type="match status" value="1"/>
</dbReference>
<evidence type="ECO:0000256" key="2">
    <source>
        <dbReference type="SAM" id="MobiDB-lite"/>
    </source>
</evidence>
<dbReference type="SUPFAM" id="SSF63491">
    <property type="entry name" value="BAG domain"/>
    <property type="match status" value="1"/>
</dbReference>
<feature type="compositionally biased region" description="Low complexity" evidence="2">
    <location>
        <begin position="509"/>
        <end position="533"/>
    </location>
</feature>
<evidence type="ECO:0000259" key="4">
    <source>
        <dbReference type="PROSITE" id="PS51035"/>
    </source>
</evidence>
<dbReference type="PROSITE" id="PS51035">
    <property type="entry name" value="BAG"/>
    <property type="match status" value="1"/>
</dbReference>
<dbReference type="InterPro" id="IPR036533">
    <property type="entry name" value="BAG_dom_sf"/>
</dbReference>
<keyword evidence="1" id="KW-0143">Chaperone</keyword>
<dbReference type="Pfam" id="PF02179">
    <property type="entry name" value="BAG"/>
    <property type="match status" value="1"/>
</dbReference>
<dbReference type="CDD" id="cd00201">
    <property type="entry name" value="WW"/>
    <property type="match status" value="1"/>
</dbReference>
<feature type="domain" description="WW" evidence="3">
    <location>
        <begin position="20"/>
        <end position="54"/>
    </location>
</feature>
<name>A0ABN9MQG8_9NEOB</name>
<proteinExistence type="predicted"/>
<feature type="region of interest" description="Disordered" evidence="2">
    <location>
        <begin position="224"/>
        <end position="383"/>
    </location>
</feature>
<feature type="region of interest" description="Disordered" evidence="2">
    <location>
        <begin position="86"/>
        <end position="173"/>
    </location>
</feature>
<dbReference type="PROSITE" id="PS01159">
    <property type="entry name" value="WW_DOMAIN_1"/>
    <property type="match status" value="1"/>
</dbReference>
<feature type="compositionally biased region" description="Polar residues" evidence="2">
    <location>
        <begin position="331"/>
        <end position="365"/>
    </location>
</feature>
<feature type="compositionally biased region" description="Pro residues" evidence="2">
    <location>
        <begin position="139"/>
        <end position="148"/>
    </location>
</feature>
<dbReference type="InterPro" id="IPR001202">
    <property type="entry name" value="WW_dom"/>
</dbReference>
<gene>
    <name evidence="5" type="ORF">RIMI_LOCUS22330884</name>
</gene>
<accession>A0ABN9MQG8</accession>
<feature type="region of interest" description="Disordered" evidence="2">
    <location>
        <begin position="504"/>
        <end position="540"/>
    </location>
</feature>
<dbReference type="InterPro" id="IPR039773">
    <property type="entry name" value="BAG_chaperone_regulator"/>
</dbReference>
<sequence>MSHFSGSRGAMRSPVTAAAEPLPPGWDMKLDPHTGWPFFVDHNNRTTTWCDPRDREKVAQTWSNGPSPEAPTCGNLYYPQLRPGYIPIPIQHEDPESRQPPPLLHGHPPGLQRVKRDPSVQKRPQSPVVGPNRPQSPAWGPPASPPADQPGSGSLASRGSSQRPSVTSERSFSWNCRCPGSCEVPPLELSGLSQSPGRQIPSREVHQLPRGYISIPVIHEGIIPRPSSHNVPPKGWNPQSECHLHQPVYYRIQDDRDSRHPPNTQSSPEASSARRTPLTDPIPIQRVSPPRSHLEVDPSSVPTVPIQTMSPPNVPVHVSFMSSAPGPDSSPGISPVQTASPSSCPAETNTTSYPIAETSPSSTDHQQTRNIDEDTKEEKELQCPQPLEVTTDVAFLPAEQTEPLNKHPGVLQVERILHRVQRLQEAVDHFQGRKNAKNYLMLEEDLTKELLALDSVDPEGRADVRQARKDGVRKVQNILETLELKATDYLGVAPTVTSQELMELGGPMEESCSSPVQSESSQQEASSVQEVCVPTAGGAH</sequence>
<dbReference type="PANTHER" id="PTHR12329:SF12">
    <property type="entry name" value="BAG FAMILY MOLECULAR CHAPERONE REGULATOR 3"/>
    <property type="match status" value="1"/>
</dbReference>
<evidence type="ECO:0000259" key="3">
    <source>
        <dbReference type="PROSITE" id="PS50020"/>
    </source>
</evidence>
<dbReference type="Gene3D" id="1.20.58.120">
    <property type="entry name" value="BAG domain"/>
    <property type="match status" value="1"/>
</dbReference>
<dbReference type="Pfam" id="PF00397">
    <property type="entry name" value="WW"/>
    <property type="match status" value="1"/>
</dbReference>
<comment type="caution">
    <text evidence="5">The sequence shown here is derived from an EMBL/GenBank/DDBJ whole genome shotgun (WGS) entry which is preliminary data.</text>
</comment>
<evidence type="ECO:0000256" key="1">
    <source>
        <dbReference type="ARBA" id="ARBA00023186"/>
    </source>
</evidence>
<dbReference type="SUPFAM" id="SSF51045">
    <property type="entry name" value="WW domain"/>
    <property type="match status" value="1"/>
</dbReference>
<evidence type="ECO:0000313" key="5">
    <source>
        <dbReference type="EMBL" id="CAJ0967617.1"/>
    </source>
</evidence>
<feature type="compositionally biased region" description="Polar residues" evidence="2">
    <location>
        <begin position="261"/>
        <end position="274"/>
    </location>
</feature>
<keyword evidence="6" id="KW-1185">Reference proteome</keyword>
<dbReference type="InterPro" id="IPR003103">
    <property type="entry name" value="BAG_domain"/>
</dbReference>
<feature type="domain" description="BAG" evidence="4">
    <location>
        <begin position="409"/>
        <end position="486"/>
    </location>
</feature>
<feature type="compositionally biased region" description="Polar residues" evidence="2">
    <location>
        <begin position="300"/>
        <end position="311"/>
    </location>
</feature>
<organism evidence="5 6">
    <name type="scientific">Ranitomeya imitator</name>
    <name type="common">mimic poison frog</name>
    <dbReference type="NCBI Taxonomy" id="111125"/>
    <lineage>
        <taxon>Eukaryota</taxon>
        <taxon>Metazoa</taxon>
        <taxon>Chordata</taxon>
        <taxon>Craniata</taxon>
        <taxon>Vertebrata</taxon>
        <taxon>Euteleostomi</taxon>
        <taxon>Amphibia</taxon>
        <taxon>Batrachia</taxon>
        <taxon>Anura</taxon>
        <taxon>Neobatrachia</taxon>
        <taxon>Hyloidea</taxon>
        <taxon>Dendrobatidae</taxon>
        <taxon>Dendrobatinae</taxon>
        <taxon>Ranitomeya</taxon>
    </lineage>
</organism>
<dbReference type="PROSITE" id="PS50020">
    <property type="entry name" value="WW_DOMAIN_2"/>
    <property type="match status" value="1"/>
</dbReference>
<protein>
    <recommendedName>
        <fullName evidence="7">BAG family molecular chaperone regulator 3</fullName>
    </recommendedName>
</protein>
<dbReference type="InterPro" id="IPR036020">
    <property type="entry name" value="WW_dom_sf"/>
</dbReference>
<reference evidence="5" key="1">
    <citation type="submission" date="2023-07" db="EMBL/GenBank/DDBJ databases">
        <authorList>
            <person name="Stuckert A."/>
        </authorList>
    </citation>
    <scope>NUCLEOTIDE SEQUENCE</scope>
</reference>
<feature type="compositionally biased region" description="Basic and acidic residues" evidence="2">
    <location>
        <begin position="366"/>
        <end position="381"/>
    </location>
</feature>
<dbReference type="Proteomes" id="UP001176940">
    <property type="component" value="Unassembled WGS sequence"/>
</dbReference>
<dbReference type="SMART" id="SM00264">
    <property type="entry name" value="BAG"/>
    <property type="match status" value="1"/>
</dbReference>
<dbReference type="EMBL" id="CAUEEQ010078432">
    <property type="protein sequence ID" value="CAJ0967617.1"/>
    <property type="molecule type" value="Genomic_DNA"/>
</dbReference>